<dbReference type="InterPro" id="IPR036770">
    <property type="entry name" value="Ankyrin_rpt-contain_sf"/>
</dbReference>
<feature type="region of interest" description="Disordered" evidence="5">
    <location>
        <begin position="1050"/>
        <end position="1082"/>
    </location>
</feature>
<dbReference type="Proteomes" id="UP001519460">
    <property type="component" value="Unassembled WGS sequence"/>
</dbReference>
<feature type="region of interest" description="Disordered" evidence="5">
    <location>
        <begin position="36"/>
        <end position="59"/>
    </location>
</feature>
<evidence type="ECO:0000256" key="3">
    <source>
        <dbReference type="ARBA" id="ARBA00023054"/>
    </source>
</evidence>
<reference evidence="6 7" key="1">
    <citation type="journal article" date="2023" name="Sci. Data">
        <title>Genome assembly of the Korean intertidal mud-creeper Batillaria attramentaria.</title>
        <authorList>
            <person name="Patra A.K."/>
            <person name="Ho P.T."/>
            <person name="Jun S."/>
            <person name="Lee S.J."/>
            <person name="Kim Y."/>
            <person name="Won Y.J."/>
        </authorList>
    </citation>
    <scope>NUCLEOTIDE SEQUENCE [LARGE SCALE GENOMIC DNA]</scope>
    <source>
        <strain evidence="6">Wonlab-2016</strain>
    </source>
</reference>
<feature type="compositionally biased region" description="Low complexity" evidence="5">
    <location>
        <begin position="1297"/>
        <end position="1310"/>
    </location>
</feature>
<feature type="region of interest" description="Disordered" evidence="5">
    <location>
        <begin position="850"/>
        <end position="900"/>
    </location>
</feature>
<feature type="region of interest" description="Disordered" evidence="5">
    <location>
        <begin position="120"/>
        <end position="140"/>
    </location>
</feature>
<evidence type="ECO:0008006" key="8">
    <source>
        <dbReference type="Google" id="ProtNLM"/>
    </source>
</evidence>
<dbReference type="InterPro" id="IPR002110">
    <property type="entry name" value="Ankyrin_rpt"/>
</dbReference>
<evidence type="ECO:0000313" key="7">
    <source>
        <dbReference type="Proteomes" id="UP001519460"/>
    </source>
</evidence>
<feature type="compositionally biased region" description="Low complexity" evidence="5">
    <location>
        <begin position="1325"/>
        <end position="1335"/>
    </location>
</feature>
<sequence length="1674" mass="179357">MATRVTFVTGTAEVKRREKEGEVIEPAIQATAAHVTGDRGNPYYSRRLDAGSSSERSMDSAGQSVTFVDGKCTCCPYGYHIDLDFLDYCKNVAEGSTLTNLRRIQRTKRKLRKSMEVMLQQQHHGDSATATLAATPPPDVVHSTEASRLINMVQYEQSATHQVLRDIDSSVNATLASIDTMQHSKMSSRSQRYMSSDSEDGFSPVSPMSGTLPHEQVLGGQYTSHASGMLNHPHEMATAQMRKSDVRHSHVTAMTSEKLAATMATHFPQAESDGRDSPSSPMSPVTTIGKASLAAIREAMAVSLQRMRDLEEQVKALPILQVRISVLKEEKRLLALQLKAKSGSPSVRSIGVGEDFIDSPDGIISASVASSSTYAYPTAASPFAPLASSPWSPGLKTPPATLPKPSRVKTVGVGDHSVVEPYLLQPDLPTGYTITDNQVQTEIRTTIHEKEMLFVDRGSAERRLGSGSLSDHSMRLSSSEEVIEPRAQAPVQTHFTINQIQRSIPRPMTRSIGVGEGNVHDTSLQIHEKELRTLIIGGSNGAIGKRNVGVQVRVPTRSVGVSYSCDDARPATRTIGVNVTYDTSGILTSLDFRGESELRTALRGVLQRSVHTVGTNCNFRPIAMDAATQHEHGHMISVGSGGDDCRVDVDIRSAVSQRTLGVTARPDTSNRMVSTDKDWVLDQGTNTLSVDTYNKASNTDGKKVVTAYSNTEAVQLRSYVTQTDRQVFQGMDQIKNVGSNTIPISTANAGIMTIPNRTSNIGVNTKSPNLVMENFDLQISFDDKGVNTPKQFRDTSVNTSERELQLSMSRVECVDVAASESTMEEKVQAQPLTLQEQILQRGSKQASAFISSTSSSGSLSPTSPKGRSSLMDSSSSGRTIEETTTYTTSGGPGITFDSKRDQLDGSAGGKSYLQSEVFSIIWWLWFGCWPAVVHGRLGCQECFRHLVALALELASSCPRVVWEVWVALRGRQKSPQGPSLVVQALVISAVAVATWKDSAFTKSSGGGTVSKTSSDMSGSDFTKTSSDMSGAGQGGGDFSRTSWDLSKIGADLPTDMQDTDESVTRSFTQTSESSVKGSGLSDSGMAVDEGVASLMSTDAASSLMGGQAVLVGGREGSTQIVEKSSSSSVRGGSPGRKEIITETVVKRSSPGSRLTKHRHSDGKITRDIALDLKGAYSGRRVGSVEDFMPDDMRRLMNIETIGSGAGSAGKGLQLGDESAGSKSGRSVTKTMRTVTTKRSSQGGNTVTSVTKTVTNPDGSVTTTTTSDAPDAEMTKGQGLGMLSSAQFDLSQIGGDNSVSETSTVESQSPSGQKEGGIKDSGYYESSTLTMSSSGSQEDAGAGSGGTLEQQQRELKSIMKRSKSDTANQKKGISFADSVVGGTGSSSESEASESDTESTTSFEEGSYDSREGDISYSCRDDEAIAQGLPGAKMYDQNIRETYELSNEMRQACDVLATYLVDSTTIQTKQLNASMTVVKDEWFRVSSHKLSSAHQVEDYLSSINEISNRLLEYVVNMVDNNGNAAIHYCVSHCNFDTVSLLLDTEVCDVKRPNKAGYTPIMLAALAYTGQTALMLAVSHGRTDMVQLLLEEGADCNIQDFDGSTALMCACEHGHTAIVQMLLAQPDCDASLTDNENSTALSIAMEAGHKDIGVILYKHLNFSKPPASPSHLDVSQT</sequence>
<gene>
    <name evidence="6" type="ORF">BaRGS_00025300</name>
</gene>
<name>A0ABD0K980_9CAEN</name>
<feature type="region of interest" description="Disordered" evidence="5">
    <location>
        <begin position="1291"/>
        <end position="1413"/>
    </location>
</feature>
<dbReference type="InterPro" id="IPR047184">
    <property type="entry name" value="KANK1-4"/>
</dbReference>
<dbReference type="PANTHER" id="PTHR24168:SF21">
    <property type="entry name" value="KANK, ISOFORM D"/>
    <property type="match status" value="1"/>
</dbReference>
<dbReference type="SMART" id="SM00248">
    <property type="entry name" value="ANK"/>
    <property type="match status" value="4"/>
</dbReference>
<dbReference type="Gene3D" id="1.25.40.20">
    <property type="entry name" value="Ankyrin repeat-containing domain"/>
    <property type="match status" value="1"/>
</dbReference>
<feature type="region of interest" description="Disordered" evidence="5">
    <location>
        <begin position="182"/>
        <end position="204"/>
    </location>
</feature>
<evidence type="ECO:0000256" key="1">
    <source>
        <dbReference type="ARBA" id="ARBA00022737"/>
    </source>
</evidence>
<feature type="region of interest" description="Disordered" evidence="5">
    <location>
        <begin position="1206"/>
        <end position="1276"/>
    </location>
</feature>
<feature type="compositionally biased region" description="Low complexity" evidence="5">
    <location>
        <begin position="850"/>
        <end position="889"/>
    </location>
</feature>
<dbReference type="Pfam" id="PF12796">
    <property type="entry name" value="Ank_2"/>
    <property type="match status" value="1"/>
</dbReference>
<dbReference type="PROSITE" id="PS50088">
    <property type="entry name" value="ANK_REPEAT"/>
    <property type="match status" value="1"/>
</dbReference>
<protein>
    <recommendedName>
        <fullName evidence="8">KN motif and ankyrin repeat domain-containing protein 2</fullName>
    </recommendedName>
</protein>
<dbReference type="InterPro" id="IPR021939">
    <property type="entry name" value="KN_motif"/>
</dbReference>
<dbReference type="Pfam" id="PF12075">
    <property type="entry name" value="KN_motif"/>
    <property type="match status" value="1"/>
</dbReference>
<feature type="compositionally biased region" description="Polar residues" evidence="5">
    <location>
        <begin position="1255"/>
        <end position="1267"/>
    </location>
</feature>
<evidence type="ECO:0000313" key="6">
    <source>
        <dbReference type="EMBL" id="KAK7483501.1"/>
    </source>
</evidence>
<keyword evidence="2 4" id="KW-0040">ANK repeat</keyword>
<feature type="region of interest" description="Disordered" evidence="5">
    <location>
        <begin position="1000"/>
        <end position="1037"/>
    </location>
</feature>
<evidence type="ECO:0000256" key="2">
    <source>
        <dbReference type="ARBA" id="ARBA00023043"/>
    </source>
</evidence>
<feature type="compositionally biased region" description="Low complexity" evidence="5">
    <location>
        <begin position="1225"/>
        <end position="1254"/>
    </location>
</feature>
<dbReference type="PROSITE" id="PS50297">
    <property type="entry name" value="ANK_REP_REGION"/>
    <property type="match status" value="1"/>
</dbReference>
<keyword evidence="3" id="KW-0175">Coiled coil</keyword>
<feature type="repeat" description="ANK" evidence="4">
    <location>
        <begin position="1566"/>
        <end position="1598"/>
    </location>
</feature>
<evidence type="ECO:0000256" key="5">
    <source>
        <dbReference type="SAM" id="MobiDB-lite"/>
    </source>
</evidence>
<feature type="compositionally biased region" description="Polar residues" evidence="5">
    <location>
        <begin position="1064"/>
        <end position="1076"/>
    </location>
</feature>
<keyword evidence="1" id="KW-0677">Repeat</keyword>
<evidence type="ECO:0000256" key="4">
    <source>
        <dbReference type="PROSITE-ProRule" id="PRU00023"/>
    </source>
</evidence>
<dbReference type="EMBL" id="JACVVK020000226">
    <property type="protein sequence ID" value="KAK7483501.1"/>
    <property type="molecule type" value="Genomic_DNA"/>
</dbReference>
<feature type="non-terminal residue" evidence="6">
    <location>
        <position position="1674"/>
    </location>
</feature>
<comment type="caution">
    <text evidence="6">The sequence shown here is derived from an EMBL/GenBank/DDBJ whole genome shotgun (WGS) entry which is preliminary data.</text>
</comment>
<proteinExistence type="predicted"/>
<dbReference type="PANTHER" id="PTHR24168">
    <property type="entry name" value="KN MOTIF AND ANKYRIN REPEAT DOMAIN-CONTAINING"/>
    <property type="match status" value="1"/>
</dbReference>
<feature type="compositionally biased region" description="Polar residues" evidence="5">
    <location>
        <begin position="1015"/>
        <end position="1028"/>
    </location>
</feature>
<keyword evidence="7" id="KW-1185">Reference proteome</keyword>
<accession>A0ABD0K980</accession>
<dbReference type="SUPFAM" id="SSF48403">
    <property type="entry name" value="Ankyrin repeat"/>
    <property type="match status" value="1"/>
</dbReference>
<feature type="compositionally biased region" description="Low complexity" evidence="5">
    <location>
        <begin position="184"/>
        <end position="196"/>
    </location>
</feature>
<organism evidence="6 7">
    <name type="scientific">Batillaria attramentaria</name>
    <dbReference type="NCBI Taxonomy" id="370345"/>
    <lineage>
        <taxon>Eukaryota</taxon>
        <taxon>Metazoa</taxon>
        <taxon>Spiralia</taxon>
        <taxon>Lophotrochozoa</taxon>
        <taxon>Mollusca</taxon>
        <taxon>Gastropoda</taxon>
        <taxon>Caenogastropoda</taxon>
        <taxon>Sorbeoconcha</taxon>
        <taxon>Cerithioidea</taxon>
        <taxon>Batillariidae</taxon>
        <taxon>Batillaria</taxon>
    </lineage>
</organism>